<keyword evidence="3 8" id="KW-0813">Transport</keyword>
<evidence type="ECO:0000256" key="7">
    <source>
        <dbReference type="ARBA" id="ARBA00023136"/>
    </source>
</evidence>
<dbReference type="EMBL" id="QDEB01033095">
    <property type="protein sequence ID" value="RZC39575.1"/>
    <property type="molecule type" value="Genomic_DNA"/>
</dbReference>
<keyword evidence="8" id="KW-0375">Hydrogen ion transport</keyword>
<organism evidence="9 10">
    <name type="scientific">Asbolus verrucosus</name>
    <name type="common">Desert ironclad beetle</name>
    <dbReference type="NCBI Taxonomy" id="1661398"/>
    <lineage>
        <taxon>Eukaryota</taxon>
        <taxon>Metazoa</taxon>
        <taxon>Ecdysozoa</taxon>
        <taxon>Arthropoda</taxon>
        <taxon>Hexapoda</taxon>
        <taxon>Insecta</taxon>
        <taxon>Pterygota</taxon>
        <taxon>Neoptera</taxon>
        <taxon>Endopterygota</taxon>
        <taxon>Coleoptera</taxon>
        <taxon>Polyphaga</taxon>
        <taxon>Cucujiformia</taxon>
        <taxon>Tenebrionidae</taxon>
        <taxon>Pimeliinae</taxon>
        <taxon>Asbolus</taxon>
    </lineage>
</organism>
<dbReference type="OrthoDB" id="10264220at2759"/>
<protein>
    <recommendedName>
        <fullName evidence="8">V-type proton ATPase subunit a</fullName>
    </recommendedName>
</protein>
<evidence type="ECO:0000256" key="4">
    <source>
        <dbReference type="ARBA" id="ARBA00022692"/>
    </source>
</evidence>
<dbReference type="GO" id="GO:0005886">
    <property type="term" value="C:plasma membrane"/>
    <property type="evidence" value="ECO:0007669"/>
    <property type="project" value="TreeGrafter"/>
</dbReference>
<evidence type="ECO:0000313" key="9">
    <source>
        <dbReference type="EMBL" id="RZC39575.1"/>
    </source>
</evidence>
<dbReference type="Proteomes" id="UP000292052">
    <property type="component" value="Unassembled WGS sequence"/>
</dbReference>
<name>A0A482W3S8_ASBVE</name>
<proteinExistence type="inferred from homology"/>
<dbReference type="GO" id="GO:0051117">
    <property type="term" value="F:ATPase binding"/>
    <property type="evidence" value="ECO:0007669"/>
    <property type="project" value="TreeGrafter"/>
</dbReference>
<evidence type="ECO:0000256" key="1">
    <source>
        <dbReference type="ARBA" id="ARBA00004141"/>
    </source>
</evidence>
<dbReference type="AlphaFoldDB" id="A0A482W3S8"/>
<dbReference type="GO" id="GO:0016471">
    <property type="term" value="C:vacuolar proton-transporting V-type ATPase complex"/>
    <property type="evidence" value="ECO:0007669"/>
    <property type="project" value="TreeGrafter"/>
</dbReference>
<dbReference type="PANTHER" id="PTHR11629">
    <property type="entry name" value="VACUOLAR PROTON ATPASES"/>
    <property type="match status" value="1"/>
</dbReference>
<comment type="caution">
    <text evidence="9">The sequence shown here is derived from an EMBL/GenBank/DDBJ whole genome shotgun (WGS) entry which is preliminary data.</text>
</comment>
<evidence type="ECO:0000256" key="8">
    <source>
        <dbReference type="RuleBase" id="RU361189"/>
    </source>
</evidence>
<dbReference type="Pfam" id="PF01496">
    <property type="entry name" value="V_ATPase_I"/>
    <property type="match status" value="1"/>
</dbReference>
<keyword evidence="6 8" id="KW-0406">Ion transport</keyword>
<dbReference type="GO" id="GO:0033179">
    <property type="term" value="C:proton-transporting V-type ATPase, V0 domain"/>
    <property type="evidence" value="ECO:0007669"/>
    <property type="project" value="InterPro"/>
</dbReference>
<reference evidence="9 10" key="1">
    <citation type="submission" date="2017-03" db="EMBL/GenBank/DDBJ databases">
        <title>Genome of the blue death feigning beetle - Asbolus verrucosus.</title>
        <authorList>
            <person name="Rider S.D."/>
        </authorList>
    </citation>
    <scope>NUCLEOTIDE SEQUENCE [LARGE SCALE GENOMIC DNA]</scope>
    <source>
        <strain evidence="9">Butters</strain>
        <tissue evidence="9">Head and leg muscle</tissue>
    </source>
</reference>
<keyword evidence="10" id="KW-1185">Reference proteome</keyword>
<keyword evidence="7 8" id="KW-0472">Membrane</keyword>
<comment type="subcellular location">
    <subcellularLocation>
        <location evidence="1">Membrane</location>
        <topology evidence="1">Multi-pass membrane protein</topology>
    </subcellularLocation>
</comment>
<dbReference type="PANTHER" id="PTHR11629:SF61">
    <property type="entry name" value="V-TYPE PROTON ATPASE SUBUNIT A"/>
    <property type="match status" value="1"/>
</dbReference>
<evidence type="ECO:0000256" key="3">
    <source>
        <dbReference type="ARBA" id="ARBA00022448"/>
    </source>
</evidence>
<keyword evidence="5 8" id="KW-1133">Transmembrane helix</keyword>
<evidence type="ECO:0000256" key="2">
    <source>
        <dbReference type="ARBA" id="ARBA00009904"/>
    </source>
</evidence>
<feature type="transmembrane region" description="Helical" evidence="8">
    <location>
        <begin position="121"/>
        <end position="144"/>
    </location>
</feature>
<sequence>MMLFKESEAPDKCDIYMFDFQPTLQYILLFGALLCIPVLLLAKPIYIKCTRRSRPHVRSNDDVNQGIKLDEHSEIHPNSTPAHHGGEEEAEAMSEIFIHQAIHTVEYVLNTVSHTASYLRLWALSLAHAQLSEVLWTMLFSLLGLKYSSYLGAVTAFIMFAVWVFFTIAILVTMEG</sequence>
<feature type="transmembrane region" description="Helical" evidence="8">
    <location>
        <begin position="26"/>
        <end position="46"/>
    </location>
</feature>
<evidence type="ECO:0000256" key="5">
    <source>
        <dbReference type="ARBA" id="ARBA00022989"/>
    </source>
</evidence>
<evidence type="ECO:0000256" key="6">
    <source>
        <dbReference type="ARBA" id="ARBA00023065"/>
    </source>
</evidence>
<dbReference type="STRING" id="1661398.A0A482W3S8"/>
<comment type="caution">
    <text evidence="8">Lacks conserved residue(s) required for the propagation of feature annotation.</text>
</comment>
<evidence type="ECO:0000313" key="10">
    <source>
        <dbReference type="Proteomes" id="UP000292052"/>
    </source>
</evidence>
<feature type="non-terminal residue" evidence="9">
    <location>
        <position position="176"/>
    </location>
</feature>
<dbReference type="GO" id="GO:0007035">
    <property type="term" value="P:vacuolar acidification"/>
    <property type="evidence" value="ECO:0007669"/>
    <property type="project" value="TreeGrafter"/>
</dbReference>
<dbReference type="GO" id="GO:0046961">
    <property type="term" value="F:proton-transporting ATPase activity, rotational mechanism"/>
    <property type="evidence" value="ECO:0007669"/>
    <property type="project" value="InterPro"/>
</dbReference>
<gene>
    <name evidence="9" type="ORF">BDFB_013833</name>
</gene>
<accession>A0A482W3S8</accession>
<comment type="similarity">
    <text evidence="2 8">Belongs to the V-ATPase 116 kDa subunit family.</text>
</comment>
<dbReference type="InterPro" id="IPR002490">
    <property type="entry name" value="V-ATPase_116kDa_su"/>
</dbReference>
<feature type="transmembrane region" description="Helical" evidence="8">
    <location>
        <begin position="150"/>
        <end position="172"/>
    </location>
</feature>
<keyword evidence="4 8" id="KW-0812">Transmembrane</keyword>
<comment type="function">
    <text evidence="8">Essential component of the vacuolar proton pump (V-ATPase), a multimeric enzyme that catalyzes the translocation of protons across the membranes. Required for assembly and activity of the V-ATPase.</text>
</comment>